<evidence type="ECO:0000256" key="1">
    <source>
        <dbReference type="SAM" id="MobiDB-lite"/>
    </source>
</evidence>
<gene>
    <name evidence="3" type="ORF">C5746_23555</name>
</gene>
<dbReference type="CDD" id="cd00093">
    <property type="entry name" value="HTH_XRE"/>
    <property type="match status" value="1"/>
</dbReference>
<accession>A0A2Z5JGC2</accession>
<dbReference type="GO" id="GO:0003677">
    <property type="term" value="F:DNA binding"/>
    <property type="evidence" value="ECO:0007669"/>
    <property type="project" value="InterPro"/>
</dbReference>
<dbReference type="InterPro" id="IPR043917">
    <property type="entry name" value="DUF5753"/>
</dbReference>
<sequence length="314" mass="34657">MEPSQKRYGGAGARERWPTVAYENTDDGAAGTAAGGTGAGAGAEPGVSDSLRTFGAFVQALREHAGFSREEFGDLVRFSKHTVASIEQGRRMPDRDFVERAEAALGNTGALRKAAPHLTRQAGLASWFRQWARVETTAISLYTYECRVVPGLLQTEAYARAVSLDVPPLPDPEELEQRIAARLARQELLAVTRKPPTAFSFIVEQAVLERRTGGEAVTREQFDRLLELIERNWNVEFQVMSLRQPSHAGLDGPIMLAETPDNHWFAYSEGQQNGRLIANAKEISLLQQRYAKLRSQALTPEDSLGLLKRLRGAL</sequence>
<dbReference type="Proteomes" id="UP000252698">
    <property type="component" value="Chromosome"/>
</dbReference>
<dbReference type="PROSITE" id="PS50943">
    <property type="entry name" value="HTH_CROC1"/>
    <property type="match status" value="1"/>
</dbReference>
<reference evidence="3 4" key="1">
    <citation type="journal article" date="2018" name="Front. Microbiol.">
        <title>Genome Sequencing of Streptomyces atratus SCSIOZH16 and Activation Production of Nocardamine via Metabolic Engineering.</title>
        <authorList>
            <person name="Li Y."/>
            <person name="Zhang C."/>
            <person name="Liu C."/>
            <person name="Ju J."/>
            <person name="Ma J."/>
        </authorList>
    </citation>
    <scope>NUCLEOTIDE SEQUENCE [LARGE SCALE GENOMIC DNA]</scope>
    <source>
        <strain evidence="3 4">SCSIO_ZH16</strain>
    </source>
</reference>
<evidence type="ECO:0000313" key="3">
    <source>
        <dbReference type="EMBL" id="AXE79400.1"/>
    </source>
</evidence>
<feature type="region of interest" description="Disordered" evidence="1">
    <location>
        <begin position="25"/>
        <end position="44"/>
    </location>
</feature>
<evidence type="ECO:0000259" key="2">
    <source>
        <dbReference type="PROSITE" id="PS50943"/>
    </source>
</evidence>
<protein>
    <submittedName>
        <fullName evidence="3">Transcriptional regulator</fullName>
    </submittedName>
</protein>
<organism evidence="3 4">
    <name type="scientific">Streptomyces atratus</name>
    <dbReference type="NCBI Taxonomy" id="1893"/>
    <lineage>
        <taxon>Bacteria</taxon>
        <taxon>Bacillati</taxon>
        <taxon>Actinomycetota</taxon>
        <taxon>Actinomycetes</taxon>
        <taxon>Kitasatosporales</taxon>
        <taxon>Streptomycetaceae</taxon>
        <taxon>Streptomyces</taxon>
    </lineage>
</organism>
<dbReference type="KEGG" id="sata:C5746_23555"/>
<dbReference type="Gene3D" id="1.10.260.40">
    <property type="entry name" value="lambda repressor-like DNA-binding domains"/>
    <property type="match status" value="1"/>
</dbReference>
<dbReference type="SMART" id="SM00530">
    <property type="entry name" value="HTH_XRE"/>
    <property type="match status" value="1"/>
</dbReference>
<dbReference type="Pfam" id="PF13560">
    <property type="entry name" value="HTH_31"/>
    <property type="match status" value="1"/>
</dbReference>
<dbReference type="EMBL" id="CP027306">
    <property type="protein sequence ID" value="AXE79400.1"/>
    <property type="molecule type" value="Genomic_DNA"/>
</dbReference>
<proteinExistence type="predicted"/>
<dbReference type="InterPro" id="IPR010982">
    <property type="entry name" value="Lambda_DNA-bd_dom_sf"/>
</dbReference>
<dbReference type="AlphaFoldDB" id="A0A2Z5JGC2"/>
<dbReference type="Pfam" id="PF19054">
    <property type="entry name" value="DUF5753"/>
    <property type="match status" value="1"/>
</dbReference>
<dbReference type="SUPFAM" id="SSF47413">
    <property type="entry name" value="lambda repressor-like DNA-binding domains"/>
    <property type="match status" value="1"/>
</dbReference>
<feature type="domain" description="HTH cro/C1-type" evidence="2">
    <location>
        <begin position="58"/>
        <end position="111"/>
    </location>
</feature>
<dbReference type="InterPro" id="IPR001387">
    <property type="entry name" value="Cro/C1-type_HTH"/>
</dbReference>
<name>A0A2Z5JGC2_STRAR</name>
<evidence type="ECO:0000313" key="4">
    <source>
        <dbReference type="Proteomes" id="UP000252698"/>
    </source>
</evidence>
<feature type="compositionally biased region" description="Gly residues" evidence="1">
    <location>
        <begin position="33"/>
        <end position="43"/>
    </location>
</feature>